<keyword evidence="3" id="KW-0813">Transport</keyword>
<dbReference type="AlphaFoldDB" id="A0A9Q1KH94"/>
<feature type="transmembrane region" description="Helical" evidence="11">
    <location>
        <begin position="198"/>
        <end position="225"/>
    </location>
</feature>
<dbReference type="Pfam" id="PF25886">
    <property type="entry name" value="Msy1"/>
    <property type="match status" value="1"/>
</dbReference>
<keyword evidence="5 11" id="KW-1133">Transmembrane helix</keyword>
<feature type="region of interest" description="Disordered" evidence="10">
    <location>
        <begin position="41"/>
        <end position="89"/>
    </location>
</feature>
<dbReference type="GO" id="GO:0008381">
    <property type="term" value="F:mechanosensitive monoatomic ion channel activity"/>
    <property type="evidence" value="ECO:0007669"/>
    <property type="project" value="TreeGrafter"/>
</dbReference>
<feature type="domain" description="Mechanosensitive ion channel MscS" evidence="12">
    <location>
        <begin position="561"/>
        <end position="618"/>
    </location>
</feature>
<evidence type="ECO:0000256" key="8">
    <source>
        <dbReference type="ARBA" id="ARBA00023303"/>
    </source>
</evidence>
<keyword evidence="8" id="KW-0407">Ion channel</keyword>
<dbReference type="GO" id="GO:0050982">
    <property type="term" value="P:detection of mechanical stimulus"/>
    <property type="evidence" value="ECO:0007669"/>
    <property type="project" value="UniProtKB-ARBA"/>
</dbReference>
<feature type="transmembrane region" description="Helical" evidence="11">
    <location>
        <begin position="246"/>
        <end position="265"/>
    </location>
</feature>
<keyword evidence="6" id="KW-0406">Ion transport</keyword>
<organism evidence="14 15">
    <name type="scientific">Carnegiea gigantea</name>
    <dbReference type="NCBI Taxonomy" id="171969"/>
    <lineage>
        <taxon>Eukaryota</taxon>
        <taxon>Viridiplantae</taxon>
        <taxon>Streptophyta</taxon>
        <taxon>Embryophyta</taxon>
        <taxon>Tracheophyta</taxon>
        <taxon>Spermatophyta</taxon>
        <taxon>Magnoliopsida</taxon>
        <taxon>eudicotyledons</taxon>
        <taxon>Gunneridae</taxon>
        <taxon>Pentapetalae</taxon>
        <taxon>Caryophyllales</taxon>
        <taxon>Cactineae</taxon>
        <taxon>Cactaceae</taxon>
        <taxon>Cactoideae</taxon>
        <taxon>Echinocereeae</taxon>
        <taxon>Carnegiea</taxon>
    </lineage>
</organism>
<dbReference type="EMBL" id="JAKOGI010000133">
    <property type="protein sequence ID" value="KAJ8442818.1"/>
    <property type="molecule type" value="Genomic_DNA"/>
</dbReference>
<name>A0A9Q1KH94_9CARY</name>
<dbReference type="GO" id="GO:0006820">
    <property type="term" value="P:monoatomic anion transport"/>
    <property type="evidence" value="ECO:0007669"/>
    <property type="project" value="TreeGrafter"/>
</dbReference>
<feature type="region of interest" description="Disordered" evidence="10">
    <location>
        <begin position="107"/>
        <end position="134"/>
    </location>
</feature>
<dbReference type="PANTHER" id="PTHR31618">
    <property type="entry name" value="MECHANOSENSITIVE ION CHANNEL PROTEIN 5"/>
    <property type="match status" value="1"/>
</dbReference>
<accession>A0A9Q1KH94</accession>
<dbReference type="Proteomes" id="UP001153076">
    <property type="component" value="Unassembled WGS sequence"/>
</dbReference>
<evidence type="ECO:0000256" key="4">
    <source>
        <dbReference type="ARBA" id="ARBA00022692"/>
    </source>
</evidence>
<evidence type="ECO:0000256" key="11">
    <source>
        <dbReference type="SAM" id="Phobius"/>
    </source>
</evidence>
<evidence type="ECO:0000313" key="14">
    <source>
        <dbReference type="EMBL" id="KAJ8442818.1"/>
    </source>
</evidence>
<proteinExistence type="inferred from homology"/>
<keyword evidence="15" id="KW-1185">Reference proteome</keyword>
<dbReference type="InterPro" id="IPR010920">
    <property type="entry name" value="LSM_dom_sf"/>
</dbReference>
<reference evidence="14" key="1">
    <citation type="submission" date="2022-04" db="EMBL/GenBank/DDBJ databases">
        <title>Carnegiea gigantea Genome sequencing and assembly v2.</title>
        <authorList>
            <person name="Copetti D."/>
            <person name="Sanderson M.J."/>
            <person name="Burquez A."/>
            <person name="Wojciechowski M.F."/>
        </authorList>
    </citation>
    <scope>NUCLEOTIDE SEQUENCE</scope>
    <source>
        <strain evidence="14">SGP5-SGP5p</strain>
        <tissue evidence="14">Aerial part</tissue>
    </source>
</reference>
<keyword evidence="7 9" id="KW-0472">Membrane</keyword>
<dbReference type="GO" id="GO:0005886">
    <property type="term" value="C:plasma membrane"/>
    <property type="evidence" value="ECO:0007669"/>
    <property type="project" value="UniProtKB-UniRule"/>
</dbReference>
<feature type="compositionally biased region" description="Polar residues" evidence="10">
    <location>
        <begin position="41"/>
        <end position="56"/>
    </location>
</feature>
<evidence type="ECO:0000259" key="12">
    <source>
        <dbReference type="Pfam" id="PF00924"/>
    </source>
</evidence>
<comment type="similarity">
    <text evidence="2 9">Belongs to the MscS (TC 1.A.23) family.</text>
</comment>
<comment type="caution">
    <text evidence="14">The sequence shown here is derived from an EMBL/GenBank/DDBJ whole genome shotgun (WGS) entry which is preliminary data.</text>
</comment>
<dbReference type="FunFam" id="2.30.30.60:FF:000003">
    <property type="entry name" value="Predicted mechanosensitive ion channel"/>
    <property type="match status" value="1"/>
</dbReference>
<feature type="domain" description="Mechanosensitive ion channel protein Msy1/2-like transmembrane" evidence="13">
    <location>
        <begin position="167"/>
        <end position="306"/>
    </location>
</feature>
<dbReference type="InterPro" id="IPR016688">
    <property type="entry name" value="MscS-like_plants/fungi"/>
</dbReference>
<evidence type="ECO:0000256" key="2">
    <source>
        <dbReference type="ARBA" id="ARBA00008017"/>
    </source>
</evidence>
<comment type="subcellular location">
    <subcellularLocation>
        <location evidence="1">Endomembrane system</location>
        <topology evidence="1">Multi-pass membrane protein</topology>
    </subcellularLocation>
    <subcellularLocation>
        <location evidence="9">Membrane</location>
    </subcellularLocation>
</comment>
<dbReference type="SUPFAM" id="SSF50182">
    <property type="entry name" value="Sm-like ribonucleoproteins"/>
    <property type="match status" value="1"/>
</dbReference>
<feature type="transmembrane region" description="Helical" evidence="11">
    <location>
        <begin position="510"/>
        <end position="530"/>
    </location>
</feature>
<dbReference type="Gene3D" id="2.30.30.60">
    <property type="match status" value="1"/>
</dbReference>
<dbReference type="InterPro" id="IPR006685">
    <property type="entry name" value="MscS_channel_2nd"/>
</dbReference>
<sequence length="736" mass="84790">MAFNNKNDKNPEAEYEEVAIAIPISPSTNEQSIQMDTKNLQKVSCPSPEISVSSPRPNGKPLKYPSSESPLTRRTNTFKGRPKSRFGEPSVPIDSEIIEKLGSHRFESQTPHSDCGLSAVDATPRAKKEEEKEKRSPDEYEIYKRVTAQLSARNFRKTTLKLVLELLVFSVILGLLICSLIVDGLKGKKPHGVESWKWFLLLMVIFSGLLLTHWIVLFFVFVIEWKFLLRKNVVYFTHGLKDNAKVFIWLGVVLCTWVVLFRPHINRTPKSKKIIDFLTWTLVSLFIGSFLWLVKSTLIKLLASSFQFNRFFDRIQESVFHHYVLQLLSGRPLVELARKISKEDSHVGQVSFTEHTGTDKAKKVVDWGKLHQMKKEKVPFWTMHLLADVISNSGLTTMSGLLEKDVVEGDVELDNDEITSEEEAIATAVRIFYNVVQDKDDTSYMDRSDLLRFMIMEEVDLVYPLFEVDEKRHISLKAFSKWVVKIYKDRQALQHALNDNKTAVKQFNQLLTGILIVLIIILWLLITEIATTKIVLFFSSQLVVAAFIFGNTCKTIFEAIIFVFVMHPFDVGDRCIIDGTMLVVEQMNILTTVFLKIDKEKVYYPNSVLATKAIGNYYRSPDQGDSLEFAIDYTTPMSTIAKLKDRIKQYLEQNQSLWQLDHSLVVKEIENMNKIKVALFFNHTMNFQDFAEKTRRRSELVLQMKTIFDDLQIKYHLLPLEIHLRNLTTNCSSFNL</sequence>
<evidence type="ECO:0000256" key="1">
    <source>
        <dbReference type="ARBA" id="ARBA00004127"/>
    </source>
</evidence>
<feature type="compositionally biased region" description="Basic and acidic residues" evidence="10">
    <location>
        <begin position="124"/>
        <end position="134"/>
    </location>
</feature>
<evidence type="ECO:0000256" key="3">
    <source>
        <dbReference type="ARBA" id="ARBA00022448"/>
    </source>
</evidence>
<evidence type="ECO:0000259" key="13">
    <source>
        <dbReference type="Pfam" id="PF25886"/>
    </source>
</evidence>
<protein>
    <recommendedName>
        <fullName evidence="9">Mechanosensitive ion channel protein</fullName>
    </recommendedName>
</protein>
<feature type="transmembrane region" description="Helical" evidence="11">
    <location>
        <begin position="162"/>
        <end position="182"/>
    </location>
</feature>
<evidence type="ECO:0000256" key="10">
    <source>
        <dbReference type="SAM" id="MobiDB-lite"/>
    </source>
</evidence>
<dbReference type="OrthoDB" id="544685at2759"/>
<evidence type="ECO:0000256" key="7">
    <source>
        <dbReference type="ARBA" id="ARBA00023136"/>
    </source>
</evidence>
<gene>
    <name evidence="14" type="ORF">Cgig2_016284</name>
</gene>
<evidence type="ECO:0000256" key="9">
    <source>
        <dbReference type="PIRNR" id="PIRNR017209"/>
    </source>
</evidence>
<dbReference type="PIRSF" id="PIRSF017209">
    <property type="entry name" value="Memb_At2g17000_prd"/>
    <property type="match status" value="1"/>
</dbReference>
<evidence type="ECO:0000256" key="6">
    <source>
        <dbReference type="ARBA" id="ARBA00023065"/>
    </source>
</evidence>
<feature type="transmembrane region" description="Helical" evidence="11">
    <location>
        <begin position="277"/>
        <end position="294"/>
    </location>
</feature>
<dbReference type="PANTHER" id="PTHR31618:SF20">
    <property type="entry name" value="MECHANOSENSITIVE ION CHANNEL PROTEIN 10"/>
    <property type="match status" value="1"/>
</dbReference>
<dbReference type="InterPro" id="IPR058650">
    <property type="entry name" value="Msy1/2-like"/>
</dbReference>
<evidence type="ECO:0000313" key="15">
    <source>
        <dbReference type="Proteomes" id="UP001153076"/>
    </source>
</evidence>
<feature type="compositionally biased region" description="Polar residues" evidence="10">
    <location>
        <begin position="66"/>
        <end position="78"/>
    </location>
</feature>
<evidence type="ECO:0000256" key="5">
    <source>
        <dbReference type="ARBA" id="ARBA00022989"/>
    </source>
</evidence>
<dbReference type="InterPro" id="IPR023408">
    <property type="entry name" value="MscS_beta-dom_sf"/>
</dbReference>
<feature type="transmembrane region" description="Helical" evidence="11">
    <location>
        <begin position="542"/>
        <end position="565"/>
    </location>
</feature>
<keyword evidence="4 11" id="KW-0812">Transmembrane</keyword>
<dbReference type="Pfam" id="PF00924">
    <property type="entry name" value="MS_channel_2nd"/>
    <property type="match status" value="1"/>
</dbReference>